<name>A0A0M3AUR6_9SPHN</name>
<gene>
    <name evidence="1" type="ORF">YP76_04725</name>
</gene>
<evidence type="ECO:0000313" key="1">
    <source>
        <dbReference type="EMBL" id="KKW93947.1"/>
    </source>
</evidence>
<proteinExistence type="predicted"/>
<evidence type="ECO:0000313" key="2">
    <source>
        <dbReference type="Proteomes" id="UP000033874"/>
    </source>
</evidence>
<reference evidence="1 2" key="1">
    <citation type="submission" date="2015-04" db="EMBL/GenBank/DDBJ databases">
        <title>Genome sequence of aromatic hydrocarbons-degrading Sphingobium chungbukense DJ77.</title>
        <authorList>
            <person name="Kim Y.-C."/>
            <person name="Chae J.-C."/>
        </authorList>
    </citation>
    <scope>NUCLEOTIDE SEQUENCE [LARGE SCALE GENOMIC DNA]</scope>
    <source>
        <strain evidence="1 2">DJ77</strain>
    </source>
</reference>
<protein>
    <submittedName>
        <fullName evidence="1">Uncharacterized protein</fullName>
    </submittedName>
</protein>
<keyword evidence="2" id="KW-1185">Reference proteome</keyword>
<dbReference type="RefSeq" id="WP_046762381.1">
    <property type="nucleotide sequence ID" value="NZ_LBIC01000001.1"/>
</dbReference>
<dbReference type="EMBL" id="LBIC01000001">
    <property type="protein sequence ID" value="KKW93947.1"/>
    <property type="molecule type" value="Genomic_DNA"/>
</dbReference>
<comment type="caution">
    <text evidence="1">The sequence shown here is derived from an EMBL/GenBank/DDBJ whole genome shotgun (WGS) entry which is preliminary data.</text>
</comment>
<dbReference type="PATRIC" id="fig|56193.3.peg.976"/>
<dbReference type="AlphaFoldDB" id="A0A0M3AUR6"/>
<accession>A0A0M3AUR6</accession>
<sequence>MAFQFTRWGNPDIATCAFKLPDMPFGISHGLRGAIDAYCEALRNIGDTEAQIAKLCAQVLRFEANGLPDTVAKILIQLHRDNAGLDGDTLLLIAPGGDPKAFAASEAILDDLYRLMPQDWVSARAHYESALAAENEYDRRVWKPAWETSEAGGQKVSKLINEEMERLQDIRCNAENILLDVPAPDWPAFAFKYLICFDNDRDLNGYHEDLCAEAKRLLAEVQS</sequence>
<dbReference type="Proteomes" id="UP000033874">
    <property type="component" value="Unassembled WGS sequence"/>
</dbReference>
<dbReference type="STRING" id="56193.YP76_04725"/>
<organism evidence="1 2">
    <name type="scientific">Sphingobium chungbukense</name>
    <dbReference type="NCBI Taxonomy" id="56193"/>
    <lineage>
        <taxon>Bacteria</taxon>
        <taxon>Pseudomonadati</taxon>
        <taxon>Pseudomonadota</taxon>
        <taxon>Alphaproteobacteria</taxon>
        <taxon>Sphingomonadales</taxon>
        <taxon>Sphingomonadaceae</taxon>
        <taxon>Sphingobium</taxon>
    </lineage>
</organism>